<reference evidence="4 5" key="1">
    <citation type="submission" date="2019-08" db="EMBL/GenBank/DDBJ databases">
        <authorList>
            <person name="Peeters C."/>
        </authorList>
    </citation>
    <scope>NUCLEOTIDE SEQUENCE [LARGE SCALE GENOMIC DNA]</scope>
    <source>
        <strain evidence="4 5">LMG 31118</strain>
    </source>
</reference>
<keyword evidence="1" id="KW-0175">Coiled coil</keyword>
<evidence type="ECO:0000313" key="4">
    <source>
        <dbReference type="EMBL" id="VVE66527.1"/>
    </source>
</evidence>
<keyword evidence="3" id="KW-1133">Transmembrane helix</keyword>
<keyword evidence="3" id="KW-0472">Membrane</keyword>
<proteinExistence type="predicted"/>
<feature type="transmembrane region" description="Helical" evidence="3">
    <location>
        <begin position="259"/>
        <end position="276"/>
    </location>
</feature>
<dbReference type="Proteomes" id="UP000414136">
    <property type="component" value="Unassembled WGS sequence"/>
</dbReference>
<evidence type="ECO:0000256" key="3">
    <source>
        <dbReference type="SAM" id="Phobius"/>
    </source>
</evidence>
<evidence type="ECO:0000313" key="5">
    <source>
        <dbReference type="Proteomes" id="UP000414136"/>
    </source>
</evidence>
<organism evidence="4 5">
    <name type="scientific">Pandoraea captiosa</name>
    <dbReference type="NCBI Taxonomy" id="2508302"/>
    <lineage>
        <taxon>Bacteria</taxon>
        <taxon>Pseudomonadati</taxon>
        <taxon>Pseudomonadota</taxon>
        <taxon>Betaproteobacteria</taxon>
        <taxon>Burkholderiales</taxon>
        <taxon>Burkholderiaceae</taxon>
        <taxon>Pandoraea</taxon>
    </lineage>
</organism>
<dbReference type="OrthoDB" id="7473745at2"/>
<evidence type="ECO:0000256" key="1">
    <source>
        <dbReference type="SAM" id="Coils"/>
    </source>
</evidence>
<dbReference type="RefSeq" id="WP_150625318.1">
    <property type="nucleotide sequence ID" value="NZ_CABPSQ010000003.1"/>
</dbReference>
<protein>
    <submittedName>
        <fullName evidence="4">Uncharacterized protein</fullName>
    </submittedName>
</protein>
<dbReference type="EMBL" id="CABPSQ010000003">
    <property type="protein sequence ID" value="VVE66527.1"/>
    <property type="molecule type" value="Genomic_DNA"/>
</dbReference>
<dbReference type="AlphaFoldDB" id="A0A5E5A0F0"/>
<gene>
    <name evidence="4" type="ORF">PCA31118_02256</name>
</gene>
<accession>A0A5E5A0F0</accession>
<name>A0A5E5A0F0_9BURK</name>
<feature type="region of interest" description="Disordered" evidence="2">
    <location>
        <begin position="420"/>
        <end position="448"/>
    </location>
</feature>
<keyword evidence="3" id="KW-0812">Transmembrane</keyword>
<feature type="compositionally biased region" description="Basic and acidic residues" evidence="2">
    <location>
        <begin position="437"/>
        <end position="448"/>
    </location>
</feature>
<feature type="compositionally biased region" description="Polar residues" evidence="2">
    <location>
        <begin position="424"/>
        <end position="434"/>
    </location>
</feature>
<keyword evidence="5" id="KW-1185">Reference proteome</keyword>
<sequence length="448" mass="48702">MTDSEHNQLLPRLADQLDELATAVQAVSSDKRSQTEMWGFAFPALDRIELASVANILADRIREHAPLDIDADESQWLVDAASRVSVIKATIVPQLYGGNPNAASAYLVSLYGLERILDRFLGWDGNPEIAKLPAKLARRVSAASTRVAHVERDTSDLEAKVQVILSAHEAADQLPIDLDILRAALDNVKSLEEQAIKAQERISGAEAAISHAKSEAQKHANDAEKLVNQCDEAYRITTTTGLAAAFDQRGEKLRKSTNWWVGLLVVALGAGCWLGVHRVAALSSVLSRDTLNWGAIALHMVLSVVSVGAPLWFAWIATKQIQQRFKLAEDYAFKASVAKAYEGYRKEAARIDPEFEARLFASALTRLEEAPLRMIESEPSHGGPWHELIASEGFKRALETSTDLAERAYGIALSALPSKLTRSKAANATTSGSPESLHGESGRDAAAQ</sequence>
<feature type="transmembrane region" description="Helical" evidence="3">
    <location>
        <begin position="296"/>
        <end position="317"/>
    </location>
</feature>
<evidence type="ECO:0000256" key="2">
    <source>
        <dbReference type="SAM" id="MobiDB-lite"/>
    </source>
</evidence>
<feature type="coiled-coil region" evidence="1">
    <location>
        <begin position="181"/>
        <end position="229"/>
    </location>
</feature>